<feature type="compositionally biased region" description="Polar residues" evidence="2">
    <location>
        <begin position="2056"/>
        <end position="2091"/>
    </location>
</feature>
<sequence length="2379" mass="261792">MGEASTDDKLQPQPTTTEARSVFLEKAKLAGEACSRGEFKNAVELYTDAINLDPQNHVLYGNRSAAFIRTRQFERALEDGRYAVQLQPSWSKAYYRQGVALQCLGRHADALGAFASALAQDDKSPQLLNSLTEAAMKSPLRATLEPIYNQLKGMKLDKSAFVMISVIGQELLSVGHVTAAIDCLEAALKVGTCGLRLRGSVISALSTAYWKLGNVKKAMEYMRQDLETSQSLNDKGGECRAYGNLGGAYYSQRMYKEAVEHQKSQLDLALTIKDRKTAASALSSLGHTYVSLSDYTNAISSHKQSMQIYKELKDKQGEARELGNIGAVHVLLSDYDNAIKYHQEHLKIAVEMGDKAEEGRAYSNLGSAFHYKRDFDKAIQFHKQVLDVAKKTKDSFMEARAYAGLGHALRCKGDLEQAVSFHEYQLALAIKLKDRATEGRALSNLGVIFQQRGLYGQALKLHKKHLAICKELEDRAGQGRAYGNMGCAYSACARYEQAIKFHKQELMISKEVNDRPSEACTHGNLAVAYQAIGSLDKSLKHYQQHLIISQEIGDQSNEAIALSNLGNYYSSCGNFTKAIPFYENFLSVARHMRDRVGECKACHNLGFAHYSLGNHLDAVPYYERNIEIAKDLEDRTSLGRAYCNLGLAYSAIGVQDKALECQKEFLTVSQEAMQVQGEFKACGNIGDIYVTLGNTNQGIRFFQEQLQVAKKAQDTALESEAHGALGSAFRTARDFERALACFQRELEFRRTAHDSVGICKALSNLGSVHSSLQQYHDALTSYSEELSIANELDDCILQAEACGNLGITKMNTEDYQEALGFFEKQIATLEQVTGAVLESGRAYGNLGECYHVLGDHEEAVKCYEKYLAAGQQMESAADQDKAYRGLGNTHRTMGNLQQALVCFEKRLVVAHELTDFHSKGTAYCELGNMHKILGNYEQALACFEQQLSLARECNDTINEGDALCGLGLVNQKMGEYEKALKLHEQEMTVAEKQRDLGRRGRASFHLGMTHEILGNYEQAAIYQGQHLNIASQMNDKAAKAQAYSSLGRTHHALVNYSQAISYLNKGLAIVEALGRSEDEARIRHRLGLSHLADNQIDASQFHLFRAAELLEKLREESISNGEYKLSLYELQAATYQVLQRVLVTMGNHKEALAVAERSRTRDFIDLLQERQGKNRSENGIPKYLENTLTTPEQITDLVRSQKASVLYYSIAAGHLYSWLITPNKGIVKFHDSLLSDGDHDNEISVDLDQSSSAAYSHTSTLLDSYITQVRDALGVEPHLNLNRTTSLSESEVDDTWERDSVFSASPLSYMSGDDDDTISVSSLSLGGHSFRSNPRSSFLSAKNVRKLNGVRSSNKKLGWSGKPPLRALYELLIAPMEVALPASSSFESEDSELALVLQGDLYLVPFPVLKGSLSKEYLFRRFRLIIVPSLQALASNIKTLMLRKSGLDTSSVTVIGNPKVPTTFGQWESNPSAEHEAKIVAELFNTKPLLGGVATKSEVVRKLPKAECIHFATHVSWKLSSLILSPQNSDDKSVAPAGSPERASLDFLGDMSPDEAPALSEFLLTAADILDQKLSAKLVVIGAAHNHSSRNRITSDGVIGLTRSFLSAGAQSLLVALWPVPDLACKLLLKAFYGGLLQGMMASQSLCQAMQVVQGTKQFSHPSNWAGFILVGGDTALTNKEALMSSAISKLLDNPVNCRDALKVLVHLVDKAQQRIRSGQRSSMYTADASINAKVKGASGWRELLKLLGFRFQKAANGLPDSVFFPTVSSGVTDKLADASNHLHALLGLSPTTLQALAKLVNARTVNTALVALFSQVLSCFAQGMNNVQVPLNLKLWRTSGCHELLASLGFDLIGVGKDEVMLRSGKANSRRAVQCTVQALCALTDSENPAEKEDPTFKLSKVHSASTVISNLSLKSASIDSDLDTKSKDFDLSSNDVSNLRSSSKGSKTTITSRPVKTEARPSNESINSAAVEEAERRSFRALSKSQPLLVNRNHSNAVNPYSSFNGHVRSAVKQQSTSSVVDHTRNSSVADPSDSDVDSYSDIVGQRSWKDSSNRQTVDLTEDSSLSNTRQSILNGVSLSRVTNSNPTGSVVAFPIQQRRAKENQARTEKQVVASTPNQSHKPGVNGTRPKPISGYLPDASYINGDRVHRGESLNEEGYQRGRPQGRSRSESQEPVSKNGPYSRSKSIPRQRENGSSDEEETTHARDRRWAKSSTDLRTHRVVTAIDIGGNDKVNQIGRLRVSSVDSPVSDDALRSSNQRTAPLRNGELKTNHADQLAAQMQQGRKESLQGRRQSLQKFHDDSQSSQDSTDYESRQTKAEWAAAALMNNHMTREPTQPLANKKTSPQLLEMKDMRAEKRRLRREHLANLANLHSSSC</sequence>
<dbReference type="Pfam" id="PF12770">
    <property type="entry name" value="CHAT"/>
    <property type="match status" value="1"/>
</dbReference>
<dbReference type="Proteomes" id="UP000225706">
    <property type="component" value="Unassembled WGS sequence"/>
</dbReference>
<accession>A0A2B4SM64</accession>
<name>A0A2B4SM64_STYPI</name>
<gene>
    <name evidence="5" type="primary">TTC28</name>
    <name evidence="5" type="ORF">AWC38_SpisGene5555</name>
</gene>
<evidence type="ECO:0000313" key="5">
    <source>
        <dbReference type="EMBL" id="PFX29678.1"/>
    </source>
</evidence>
<feature type="region of interest" description="Disordered" evidence="2">
    <location>
        <begin position="2248"/>
        <end position="2319"/>
    </location>
</feature>
<dbReference type="SMART" id="SM00028">
    <property type="entry name" value="TPR"/>
    <property type="match status" value="26"/>
</dbReference>
<dbReference type="InterPro" id="IPR019734">
    <property type="entry name" value="TPR_rpt"/>
</dbReference>
<reference evidence="6" key="1">
    <citation type="journal article" date="2017" name="bioRxiv">
        <title>Comparative analysis of the genomes of Stylophora pistillata and Acropora digitifera provides evidence for extensive differences between species of corals.</title>
        <authorList>
            <person name="Voolstra C.R."/>
            <person name="Li Y."/>
            <person name="Liew Y.J."/>
            <person name="Baumgarten S."/>
            <person name="Zoccola D."/>
            <person name="Flot J.-F."/>
            <person name="Tambutte S."/>
            <person name="Allemand D."/>
            <person name="Aranda M."/>
        </authorList>
    </citation>
    <scope>NUCLEOTIDE SEQUENCE [LARGE SCALE GENOMIC DNA]</scope>
</reference>
<dbReference type="PANTHER" id="PTHR10098:SF108">
    <property type="entry name" value="TETRATRICOPEPTIDE REPEAT PROTEIN 28"/>
    <property type="match status" value="1"/>
</dbReference>
<feature type="repeat" description="TPR" evidence="1">
    <location>
        <begin position="359"/>
        <end position="392"/>
    </location>
</feature>
<feature type="compositionally biased region" description="Basic and acidic residues" evidence="2">
    <location>
        <begin position="2204"/>
        <end position="2216"/>
    </location>
</feature>
<dbReference type="Pfam" id="PF13424">
    <property type="entry name" value="TPR_12"/>
    <property type="match status" value="8"/>
</dbReference>
<dbReference type="FunFam" id="1.25.40.10:FF:000040">
    <property type="entry name" value="Tetratricopeptide repeat domain 28"/>
    <property type="match status" value="1"/>
</dbReference>
<evidence type="ECO:0000256" key="1">
    <source>
        <dbReference type="PROSITE-ProRule" id="PRU00339"/>
    </source>
</evidence>
<feature type="domain" description="CHAT" evidence="3">
    <location>
        <begin position="1363"/>
        <end position="1672"/>
    </location>
</feature>
<evidence type="ECO:0000259" key="4">
    <source>
        <dbReference type="Pfam" id="PF26117"/>
    </source>
</evidence>
<feature type="repeat" description="TPR" evidence="1">
    <location>
        <begin position="719"/>
        <end position="752"/>
    </location>
</feature>
<evidence type="ECO:0000256" key="2">
    <source>
        <dbReference type="SAM" id="MobiDB-lite"/>
    </source>
</evidence>
<dbReference type="InterPro" id="IPR024983">
    <property type="entry name" value="CHAT_dom"/>
</dbReference>
<proteinExistence type="predicted"/>
<feature type="repeat" description="TPR" evidence="1">
    <location>
        <begin position="920"/>
        <end position="953"/>
    </location>
</feature>
<feature type="repeat" description="TPR" evidence="1">
    <location>
        <begin position="559"/>
        <end position="592"/>
    </location>
</feature>
<feature type="domain" description="TTC28 C-terminal" evidence="4">
    <location>
        <begin position="1789"/>
        <end position="1889"/>
    </location>
</feature>
<dbReference type="InterPro" id="IPR058900">
    <property type="entry name" value="TTC28_C"/>
</dbReference>
<evidence type="ECO:0000313" key="6">
    <source>
        <dbReference type="Proteomes" id="UP000225706"/>
    </source>
</evidence>
<keyword evidence="6" id="KW-1185">Reference proteome</keyword>
<feature type="region of interest" description="Disordered" evidence="2">
    <location>
        <begin position="1931"/>
        <end position="1973"/>
    </location>
</feature>
<feature type="region of interest" description="Disordered" evidence="2">
    <location>
        <begin position="2014"/>
        <end position="2216"/>
    </location>
</feature>
<evidence type="ECO:0000259" key="3">
    <source>
        <dbReference type="Pfam" id="PF12770"/>
    </source>
</evidence>
<dbReference type="Gene3D" id="1.25.40.10">
    <property type="entry name" value="Tetratricopeptide repeat domain"/>
    <property type="match status" value="7"/>
</dbReference>
<comment type="caution">
    <text evidence="5">The sequence shown here is derived from an EMBL/GenBank/DDBJ whole genome shotgun (WGS) entry which is preliminary data.</text>
</comment>
<dbReference type="SUPFAM" id="SSF48452">
    <property type="entry name" value="TPR-like"/>
    <property type="match status" value="5"/>
</dbReference>
<feature type="repeat" description="TPR" evidence="1">
    <location>
        <begin position="279"/>
        <end position="312"/>
    </location>
</feature>
<protein>
    <submittedName>
        <fullName evidence="5">Tetratricopeptide repeat protein 28</fullName>
    </submittedName>
</protein>
<feature type="compositionally biased region" description="Polar residues" evidence="2">
    <location>
        <begin position="2175"/>
        <end position="2190"/>
    </location>
</feature>
<dbReference type="STRING" id="50429.A0A2B4SM64"/>
<feature type="compositionally biased region" description="Polar residues" evidence="2">
    <location>
        <begin position="2014"/>
        <end position="2023"/>
    </location>
</feature>
<feature type="repeat" description="TPR" evidence="1">
    <location>
        <begin position="840"/>
        <end position="873"/>
    </location>
</feature>
<organism evidence="5 6">
    <name type="scientific">Stylophora pistillata</name>
    <name type="common">Smooth cauliflower coral</name>
    <dbReference type="NCBI Taxonomy" id="50429"/>
    <lineage>
        <taxon>Eukaryota</taxon>
        <taxon>Metazoa</taxon>
        <taxon>Cnidaria</taxon>
        <taxon>Anthozoa</taxon>
        <taxon>Hexacorallia</taxon>
        <taxon>Scleractinia</taxon>
        <taxon>Astrocoeniina</taxon>
        <taxon>Pocilloporidae</taxon>
        <taxon>Stylophora</taxon>
    </lineage>
</organism>
<dbReference type="Pfam" id="PF13181">
    <property type="entry name" value="TPR_8"/>
    <property type="match status" value="1"/>
</dbReference>
<feature type="compositionally biased region" description="Basic and acidic residues" evidence="2">
    <location>
        <begin position="2102"/>
        <end position="2112"/>
    </location>
</feature>
<dbReference type="Pfam" id="PF13176">
    <property type="entry name" value="TPR_7"/>
    <property type="match status" value="2"/>
</dbReference>
<feature type="compositionally biased region" description="Low complexity" evidence="2">
    <location>
        <begin position="1933"/>
        <end position="1954"/>
    </location>
</feature>
<dbReference type="PANTHER" id="PTHR10098">
    <property type="entry name" value="RAPSYN-RELATED"/>
    <property type="match status" value="1"/>
</dbReference>
<dbReference type="InterPro" id="IPR011990">
    <property type="entry name" value="TPR-like_helical_dom_sf"/>
</dbReference>
<dbReference type="OrthoDB" id="5979705at2759"/>
<dbReference type="PROSITE" id="PS50005">
    <property type="entry name" value="TPR"/>
    <property type="match status" value="7"/>
</dbReference>
<dbReference type="EMBL" id="LSMT01000062">
    <property type="protein sequence ID" value="PFX29678.1"/>
    <property type="molecule type" value="Genomic_DNA"/>
</dbReference>
<feature type="repeat" description="TPR" evidence="1">
    <location>
        <begin position="1040"/>
        <end position="1073"/>
    </location>
</feature>
<keyword evidence="1" id="KW-0802">TPR repeat</keyword>
<dbReference type="Pfam" id="PF26117">
    <property type="entry name" value="TTC28_C"/>
    <property type="match status" value="1"/>
</dbReference>